<dbReference type="GO" id="GO:0005634">
    <property type="term" value="C:nucleus"/>
    <property type="evidence" value="ECO:0007669"/>
    <property type="project" value="UniProtKB-SubCell"/>
</dbReference>
<name>A0AAW2UK99_SESRA</name>
<feature type="compositionally biased region" description="Gly residues" evidence="6">
    <location>
        <begin position="313"/>
        <end position="322"/>
    </location>
</feature>
<evidence type="ECO:0000256" key="3">
    <source>
        <dbReference type="ARBA" id="ARBA00023125"/>
    </source>
</evidence>
<dbReference type="AlphaFoldDB" id="A0AAW2UK99"/>
<dbReference type="InterPro" id="IPR015300">
    <property type="entry name" value="DNA-bd_pseudobarrel_sf"/>
</dbReference>
<dbReference type="PANTHER" id="PTHR31541">
    <property type="entry name" value="B3 DOMAIN PLANT PROTEIN-RELATED"/>
    <property type="match status" value="1"/>
</dbReference>
<evidence type="ECO:0000313" key="7">
    <source>
        <dbReference type="EMBL" id="KAL0417462.1"/>
    </source>
</evidence>
<dbReference type="SUPFAM" id="SSF101936">
    <property type="entry name" value="DNA-binding pseudobarrel domain"/>
    <property type="match status" value="1"/>
</dbReference>
<dbReference type="EMBL" id="JACGWJ010000005">
    <property type="protein sequence ID" value="KAL0417462.1"/>
    <property type="molecule type" value="Genomic_DNA"/>
</dbReference>
<dbReference type="GO" id="GO:0003677">
    <property type="term" value="F:DNA binding"/>
    <property type="evidence" value="ECO:0007669"/>
    <property type="project" value="UniProtKB-KW"/>
</dbReference>
<evidence type="ECO:0000256" key="6">
    <source>
        <dbReference type="SAM" id="MobiDB-lite"/>
    </source>
</evidence>
<reference evidence="7" key="2">
    <citation type="journal article" date="2024" name="Plant">
        <title>Genomic evolution and insights into agronomic trait innovations of Sesamum species.</title>
        <authorList>
            <person name="Miao H."/>
            <person name="Wang L."/>
            <person name="Qu L."/>
            <person name="Liu H."/>
            <person name="Sun Y."/>
            <person name="Le M."/>
            <person name="Wang Q."/>
            <person name="Wei S."/>
            <person name="Zheng Y."/>
            <person name="Lin W."/>
            <person name="Duan Y."/>
            <person name="Cao H."/>
            <person name="Xiong S."/>
            <person name="Wang X."/>
            <person name="Wei L."/>
            <person name="Li C."/>
            <person name="Ma Q."/>
            <person name="Ju M."/>
            <person name="Zhao R."/>
            <person name="Li G."/>
            <person name="Mu C."/>
            <person name="Tian Q."/>
            <person name="Mei H."/>
            <person name="Zhang T."/>
            <person name="Gao T."/>
            <person name="Zhang H."/>
        </authorList>
    </citation>
    <scope>NUCLEOTIDE SEQUENCE</scope>
    <source>
        <strain evidence="7">G02</strain>
    </source>
</reference>
<dbReference type="InterPro" id="IPR005508">
    <property type="entry name" value="At2g31720-like"/>
</dbReference>
<feature type="region of interest" description="Disordered" evidence="6">
    <location>
        <begin position="297"/>
        <end position="322"/>
    </location>
</feature>
<evidence type="ECO:0000256" key="4">
    <source>
        <dbReference type="ARBA" id="ARBA00023163"/>
    </source>
</evidence>
<keyword evidence="2" id="KW-0805">Transcription regulation</keyword>
<dbReference type="Gene3D" id="2.40.330.10">
    <property type="entry name" value="DNA-binding pseudobarrel domain"/>
    <property type="match status" value="1"/>
</dbReference>
<organism evidence="7">
    <name type="scientific">Sesamum radiatum</name>
    <name type="common">Black benniseed</name>
    <dbReference type="NCBI Taxonomy" id="300843"/>
    <lineage>
        <taxon>Eukaryota</taxon>
        <taxon>Viridiplantae</taxon>
        <taxon>Streptophyta</taxon>
        <taxon>Embryophyta</taxon>
        <taxon>Tracheophyta</taxon>
        <taxon>Spermatophyta</taxon>
        <taxon>Magnoliopsida</taxon>
        <taxon>eudicotyledons</taxon>
        <taxon>Gunneridae</taxon>
        <taxon>Pentapetalae</taxon>
        <taxon>asterids</taxon>
        <taxon>lamiids</taxon>
        <taxon>Lamiales</taxon>
        <taxon>Pedaliaceae</taxon>
        <taxon>Sesamum</taxon>
    </lineage>
</organism>
<comment type="subcellular location">
    <subcellularLocation>
        <location evidence="1">Nucleus</location>
    </subcellularLocation>
</comment>
<comment type="caution">
    <text evidence="7">The sequence shown here is derived from an EMBL/GenBank/DDBJ whole genome shotgun (WGS) entry which is preliminary data.</text>
</comment>
<sequence length="322" mass="36108">ILAMEKMDKIRLFGQDVCVPRRDDRPVQQSDQRDDQQVVAAAADDHHDHVDTTLRLVVGGPVPRNMDRRRVCNPVPFQSFHPSMALDSSLQFGGDKPGEKPSEEALSLTLGVPGSNDGKRGEVLKRKQKSVAAEERKGKSVKRKRSADEELEPAIPLLEEIPRLLETIQTSNGTNPVFLYRKRLQHSDVRADQNRLFLTRCEKLMEFLTEEERNTATGRKEGLEIFAVDSHERESSYKLHLAKWPSLTMMVINSDWKKMVKKSNARAGDWVEIWGYRRNGQLRFAVNFRGSGAAEAHHDQSNAAGASTNNQGIGIGIGTSTT</sequence>
<feature type="non-terminal residue" evidence="7">
    <location>
        <position position="1"/>
    </location>
</feature>
<evidence type="ECO:0000256" key="2">
    <source>
        <dbReference type="ARBA" id="ARBA00023015"/>
    </source>
</evidence>
<reference evidence="7" key="1">
    <citation type="submission" date="2020-06" db="EMBL/GenBank/DDBJ databases">
        <authorList>
            <person name="Li T."/>
            <person name="Hu X."/>
            <person name="Zhang T."/>
            <person name="Song X."/>
            <person name="Zhang H."/>
            <person name="Dai N."/>
            <person name="Sheng W."/>
            <person name="Hou X."/>
            <person name="Wei L."/>
        </authorList>
    </citation>
    <scope>NUCLEOTIDE SEQUENCE</scope>
    <source>
        <strain evidence="7">G02</strain>
        <tissue evidence="7">Leaf</tissue>
    </source>
</reference>
<gene>
    <name evidence="7" type="ORF">Sradi_1159700</name>
</gene>
<evidence type="ECO:0008006" key="8">
    <source>
        <dbReference type="Google" id="ProtNLM"/>
    </source>
</evidence>
<keyword evidence="5" id="KW-0539">Nucleus</keyword>
<accession>A0AAW2UK99</accession>
<feature type="compositionally biased region" description="Polar residues" evidence="6">
    <location>
        <begin position="301"/>
        <end position="311"/>
    </location>
</feature>
<keyword evidence="4" id="KW-0804">Transcription</keyword>
<feature type="region of interest" description="Disordered" evidence="6">
    <location>
        <begin position="90"/>
        <end position="147"/>
    </location>
</feature>
<proteinExistence type="predicted"/>
<protein>
    <recommendedName>
        <fullName evidence="8">B3 domain-containing protein</fullName>
    </recommendedName>
</protein>
<evidence type="ECO:0000256" key="5">
    <source>
        <dbReference type="ARBA" id="ARBA00023242"/>
    </source>
</evidence>
<dbReference type="Pfam" id="PF03754">
    <property type="entry name" value="At2g31720-like"/>
    <property type="match status" value="1"/>
</dbReference>
<keyword evidence="3" id="KW-0238">DNA-binding</keyword>
<evidence type="ECO:0000256" key="1">
    <source>
        <dbReference type="ARBA" id="ARBA00004123"/>
    </source>
</evidence>
<dbReference type="PANTHER" id="PTHR31541:SF25">
    <property type="entry name" value="GAMMA-GLIADIN B"/>
    <property type="match status" value="1"/>
</dbReference>